<dbReference type="RefSeq" id="WP_111323703.1">
    <property type="nucleotide sequence ID" value="NZ_BIFX01000003.1"/>
</dbReference>
<keyword evidence="2" id="KW-1185">Reference proteome</keyword>
<evidence type="ECO:0000313" key="1">
    <source>
        <dbReference type="EMBL" id="PZW27953.1"/>
    </source>
</evidence>
<dbReference type="EMBL" id="QKUF01000011">
    <property type="protein sequence ID" value="PZW27953.1"/>
    <property type="molecule type" value="Genomic_DNA"/>
</dbReference>
<dbReference type="Proteomes" id="UP000248806">
    <property type="component" value="Unassembled WGS sequence"/>
</dbReference>
<accession>A0A326U4L2</accession>
<reference evidence="1 2" key="1">
    <citation type="submission" date="2018-06" db="EMBL/GenBank/DDBJ databases">
        <title>Genomic Encyclopedia of Archaeal and Bacterial Type Strains, Phase II (KMG-II): from individual species to whole genera.</title>
        <authorList>
            <person name="Goeker M."/>
        </authorList>
    </citation>
    <scope>NUCLEOTIDE SEQUENCE [LARGE SCALE GENOMIC DNA]</scope>
    <source>
        <strain evidence="1 2">ATCC BAA-1881</strain>
    </source>
</reference>
<evidence type="ECO:0000313" key="2">
    <source>
        <dbReference type="Proteomes" id="UP000248806"/>
    </source>
</evidence>
<comment type="caution">
    <text evidence="1">The sequence shown here is derived from an EMBL/GenBank/DDBJ whole genome shotgun (WGS) entry which is preliminary data.</text>
</comment>
<dbReference type="AlphaFoldDB" id="A0A326U4L2"/>
<name>A0A326U4L2_THEHA</name>
<gene>
    <name evidence="1" type="ORF">EI42_03331</name>
</gene>
<proteinExistence type="predicted"/>
<organism evidence="1 2">
    <name type="scientific">Thermosporothrix hazakensis</name>
    <dbReference type="NCBI Taxonomy" id="644383"/>
    <lineage>
        <taxon>Bacteria</taxon>
        <taxon>Bacillati</taxon>
        <taxon>Chloroflexota</taxon>
        <taxon>Ktedonobacteria</taxon>
        <taxon>Ktedonobacterales</taxon>
        <taxon>Thermosporotrichaceae</taxon>
        <taxon>Thermosporothrix</taxon>
    </lineage>
</organism>
<sequence length="70" mass="7720">MKLEIFVTATTPVTSIAHDFPAGDHDTLLSADEKNGVVTFQIGGDVLPDYQVFWIEQQKSLGKIERVETA</sequence>
<protein>
    <submittedName>
        <fullName evidence="1">Uncharacterized protein</fullName>
    </submittedName>
</protein>